<dbReference type="EMBL" id="CACSAS010000001">
    <property type="protein sequence ID" value="CAA0094505.1"/>
    <property type="molecule type" value="Genomic_DNA"/>
</dbReference>
<dbReference type="Gene3D" id="2.40.30.70">
    <property type="entry name" value="YaeB-like"/>
    <property type="match status" value="1"/>
</dbReference>
<dbReference type="PROSITE" id="PS51668">
    <property type="entry name" value="TSAA_2"/>
    <property type="match status" value="1"/>
</dbReference>
<accession>A0A5S9NV27</accession>
<keyword evidence="6" id="KW-1185">Reference proteome</keyword>
<dbReference type="CDD" id="cd09281">
    <property type="entry name" value="UPF0066"/>
    <property type="match status" value="1"/>
</dbReference>
<gene>
    <name evidence="5" type="ORF">STARVERO_01761</name>
</gene>
<evidence type="ECO:0000313" key="6">
    <source>
        <dbReference type="Proteomes" id="UP000433050"/>
    </source>
</evidence>
<comment type="similarity">
    <text evidence="2">Belongs to the tRNA methyltransferase O family.</text>
</comment>
<name>A0A5S9NV27_9HYPH</name>
<dbReference type="InterPro" id="IPR036414">
    <property type="entry name" value="YaeB_N_sf"/>
</dbReference>
<evidence type="ECO:0000259" key="4">
    <source>
        <dbReference type="PROSITE" id="PS51668"/>
    </source>
</evidence>
<feature type="domain" description="TsaA-like" evidence="4">
    <location>
        <begin position="48"/>
        <end position="178"/>
    </location>
</feature>
<dbReference type="InterPro" id="IPR023370">
    <property type="entry name" value="TrmO-like_N"/>
</dbReference>
<evidence type="ECO:0000256" key="1">
    <source>
        <dbReference type="ARBA" id="ARBA00022691"/>
    </source>
</evidence>
<evidence type="ECO:0000256" key="3">
    <source>
        <dbReference type="SAM" id="MobiDB-lite"/>
    </source>
</evidence>
<dbReference type="PANTHER" id="PTHR12818:SF0">
    <property type="entry name" value="TRNA (ADENINE(37)-N6)-METHYLTRANSFERASE"/>
    <property type="match status" value="1"/>
</dbReference>
<feature type="region of interest" description="Disordered" evidence="3">
    <location>
        <begin position="1"/>
        <end position="31"/>
    </location>
</feature>
<dbReference type="InterPro" id="IPR036413">
    <property type="entry name" value="YaeB-like_sf"/>
</dbReference>
<dbReference type="AlphaFoldDB" id="A0A5S9NV27"/>
<dbReference type="Pfam" id="PF01980">
    <property type="entry name" value="TrmO_N"/>
    <property type="match status" value="1"/>
</dbReference>
<dbReference type="PANTHER" id="PTHR12818">
    <property type="entry name" value="TRNA (ADENINE(37)-N6)-METHYLTRANSFERASE"/>
    <property type="match status" value="1"/>
</dbReference>
<dbReference type="NCBIfam" id="TIGR00104">
    <property type="entry name" value="tRNA_TsaA"/>
    <property type="match status" value="1"/>
</dbReference>
<protein>
    <recommendedName>
        <fullName evidence="4">TsaA-like domain-containing protein</fullName>
    </recommendedName>
</protein>
<proteinExistence type="inferred from homology"/>
<evidence type="ECO:0000313" key="5">
    <source>
        <dbReference type="EMBL" id="CAA0094505.1"/>
    </source>
</evidence>
<organism evidence="5 6">
    <name type="scientific">Starkeya nomas</name>
    <dbReference type="NCBI Taxonomy" id="2666134"/>
    <lineage>
        <taxon>Bacteria</taxon>
        <taxon>Pseudomonadati</taxon>
        <taxon>Pseudomonadota</taxon>
        <taxon>Alphaproteobacteria</taxon>
        <taxon>Hyphomicrobiales</taxon>
        <taxon>Xanthobacteraceae</taxon>
        <taxon>Starkeya</taxon>
    </lineage>
</organism>
<dbReference type="Proteomes" id="UP000433050">
    <property type="component" value="Unassembled WGS sequence"/>
</dbReference>
<keyword evidence="1" id="KW-0949">S-adenosyl-L-methionine</keyword>
<sequence>MRPDGDDDGPERPPMTTHDRDSVDGTTGFGIRPGEVAVELPAVPDAGLHFIGRIRTPWKSRAECPKNARESEAVCTVEVAPAFQPALMGLEGTTHLWLLYFMDKAPRDLVVQVPRQYGQGRGTFALRSPARPNPIALSAVRLLGISEGKLSVIGLDCLDGTPLIDIKPYFASTDCFPDAVVGWHRERGSAET</sequence>
<reference evidence="5 6" key="1">
    <citation type="submission" date="2019-12" db="EMBL/GenBank/DDBJ databases">
        <authorList>
            <person name="Reyes-Prieto M."/>
        </authorList>
    </citation>
    <scope>NUCLEOTIDE SEQUENCE [LARGE SCALE GENOMIC DNA]</scope>
    <source>
        <strain evidence="5">HF14-78462</strain>
    </source>
</reference>
<evidence type="ECO:0000256" key="2">
    <source>
        <dbReference type="ARBA" id="ARBA00033753"/>
    </source>
</evidence>
<dbReference type="InterPro" id="IPR040372">
    <property type="entry name" value="YaeB-like"/>
</dbReference>
<dbReference type="SUPFAM" id="SSF118196">
    <property type="entry name" value="YaeB-like"/>
    <property type="match status" value="1"/>
</dbReference>